<accession>D6U0Q6</accession>
<evidence type="ECO:0000256" key="2">
    <source>
        <dbReference type="SAM" id="Phobius"/>
    </source>
</evidence>
<keyword evidence="2" id="KW-0812">Transmembrane</keyword>
<organism evidence="3 4">
    <name type="scientific">Ktedonobacter racemifer DSM 44963</name>
    <dbReference type="NCBI Taxonomy" id="485913"/>
    <lineage>
        <taxon>Bacteria</taxon>
        <taxon>Bacillati</taxon>
        <taxon>Chloroflexota</taxon>
        <taxon>Ktedonobacteria</taxon>
        <taxon>Ktedonobacterales</taxon>
        <taxon>Ktedonobacteraceae</taxon>
        <taxon>Ktedonobacter</taxon>
    </lineage>
</organism>
<gene>
    <name evidence="3" type="ORF">Krac_3206</name>
</gene>
<dbReference type="EMBL" id="ADVG01000004">
    <property type="protein sequence ID" value="EFH82396.1"/>
    <property type="molecule type" value="Genomic_DNA"/>
</dbReference>
<evidence type="ECO:0000313" key="3">
    <source>
        <dbReference type="EMBL" id="EFH82396.1"/>
    </source>
</evidence>
<evidence type="ECO:0000256" key="1">
    <source>
        <dbReference type="SAM" id="MobiDB-lite"/>
    </source>
</evidence>
<evidence type="ECO:0000313" key="4">
    <source>
        <dbReference type="Proteomes" id="UP000004508"/>
    </source>
</evidence>
<dbReference type="STRING" id="485913.Krac_3206"/>
<dbReference type="InParanoid" id="D6U0Q6"/>
<sequence length="67" mass="7277">MLACTVSEATFEQWGICLPLTLSTLLGFAIILSGAGFVTSLRLPARRPGLPKPSHKEYNETNLTSTR</sequence>
<feature type="region of interest" description="Disordered" evidence="1">
    <location>
        <begin position="45"/>
        <end position="67"/>
    </location>
</feature>
<feature type="transmembrane region" description="Helical" evidence="2">
    <location>
        <begin position="20"/>
        <end position="43"/>
    </location>
</feature>
<dbReference type="AlphaFoldDB" id="D6U0Q6"/>
<comment type="caution">
    <text evidence="3">The sequence shown here is derived from an EMBL/GenBank/DDBJ whole genome shotgun (WGS) entry which is preliminary data.</text>
</comment>
<reference evidence="3 4" key="1">
    <citation type="journal article" date="2011" name="Stand. Genomic Sci.">
        <title>Non-contiguous finished genome sequence and contextual data of the filamentous soil bacterium Ktedonobacter racemifer type strain (SOSP1-21).</title>
        <authorList>
            <person name="Chang Y.J."/>
            <person name="Land M."/>
            <person name="Hauser L."/>
            <person name="Chertkov O."/>
            <person name="Del Rio T.G."/>
            <person name="Nolan M."/>
            <person name="Copeland A."/>
            <person name="Tice H."/>
            <person name="Cheng J.F."/>
            <person name="Lucas S."/>
            <person name="Han C."/>
            <person name="Goodwin L."/>
            <person name="Pitluck S."/>
            <person name="Ivanova N."/>
            <person name="Ovchinikova G."/>
            <person name="Pati A."/>
            <person name="Chen A."/>
            <person name="Palaniappan K."/>
            <person name="Mavromatis K."/>
            <person name="Liolios K."/>
            <person name="Brettin T."/>
            <person name="Fiebig A."/>
            <person name="Rohde M."/>
            <person name="Abt B."/>
            <person name="Goker M."/>
            <person name="Detter J.C."/>
            <person name="Woyke T."/>
            <person name="Bristow J."/>
            <person name="Eisen J.A."/>
            <person name="Markowitz V."/>
            <person name="Hugenholtz P."/>
            <person name="Kyrpides N.C."/>
            <person name="Klenk H.P."/>
            <person name="Lapidus A."/>
        </authorList>
    </citation>
    <scope>NUCLEOTIDE SEQUENCE [LARGE SCALE GENOMIC DNA]</scope>
    <source>
        <strain evidence="4">DSM 44963</strain>
    </source>
</reference>
<keyword evidence="2" id="KW-0472">Membrane</keyword>
<keyword evidence="4" id="KW-1185">Reference proteome</keyword>
<protein>
    <submittedName>
        <fullName evidence="3">Uncharacterized protein</fullName>
    </submittedName>
</protein>
<proteinExistence type="predicted"/>
<dbReference type="Proteomes" id="UP000004508">
    <property type="component" value="Unassembled WGS sequence"/>
</dbReference>
<keyword evidence="2" id="KW-1133">Transmembrane helix</keyword>
<name>D6U0Q6_KTERA</name>